<dbReference type="Pfam" id="PF09234">
    <property type="entry name" value="DUF1963"/>
    <property type="match status" value="1"/>
</dbReference>
<dbReference type="InterPro" id="IPR035948">
    <property type="entry name" value="YwqG-like_sf"/>
</dbReference>
<organism evidence="1 2">
    <name type="scientific">Entamoeba invadens IP1</name>
    <dbReference type="NCBI Taxonomy" id="370355"/>
    <lineage>
        <taxon>Eukaryota</taxon>
        <taxon>Amoebozoa</taxon>
        <taxon>Evosea</taxon>
        <taxon>Archamoebae</taxon>
        <taxon>Mastigamoebida</taxon>
        <taxon>Entamoebidae</taxon>
        <taxon>Entamoeba</taxon>
    </lineage>
</organism>
<dbReference type="KEGG" id="eiv:EIN_258690"/>
<dbReference type="RefSeq" id="XP_004183541.1">
    <property type="nucleotide sequence ID" value="XM_004183493.1"/>
</dbReference>
<name>A0A0A1TXF8_ENTIV</name>
<dbReference type="PANTHER" id="PTHR36436:SF6">
    <property type="entry name" value="SLL5081 PROTEIN"/>
    <property type="match status" value="1"/>
</dbReference>
<dbReference type="SUPFAM" id="SSF103032">
    <property type="entry name" value="Hypothetical protein YwqG"/>
    <property type="match status" value="1"/>
</dbReference>
<accession>A0A0A1TXF8</accession>
<dbReference type="OMA" id="FIAQFNF"/>
<dbReference type="EMBL" id="KB207142">
    <property type="protein sequence ID" value="ELP84195.1"/>
    <property type="molecule type" value="Genomic_DNA"/>
</dbReference>
<protein>
    <recommendedName>
        <fullName evidence="3">DUF1963 domain-containing protein</fullName>
    </recommendedName>
</protein>
<sequence length="271" mass="31304">MGHLTDEVLSTIISELYSVYKKPYISLKLLDSDAPFYSSKIGGIPYYPKGMIYPTNSNKDYMYLLAQINFSEMPKLKNFPTTGILQIFINPDDEFGLYDADGKYNPILHKVIYHEIVDLDENHQQTLPNDVAQNYNTKHEIENKVLPFNSVFALKGKLKEGASFRWYKADQIIDKMALKYNVSNDELYNAIMEDDRLRPQLCSLGGYPNFAQEDPRSDDTYDTLLLQLESIKVSKHKEIMWGDCGVGNFFISTENLKKRNFDDVLYNFDCC</sequence>
<dbReference type="AlphaFoldDB" id="A0A0A1TXF8"/>
<proteinExistence type="predicted"/>
<evidence type="ECO:0000313" key="2">
    <source>
        <dbReference type="Proteomes" id="UP000014680"/>
    </source>
</evidence>
<dbReference type="Proteomes" id="UP000014680">
    <property type="component" value="Unassembled WGS sequence"/>
</dbReference>
<evidence type="ECO:0000313" key="1">
    <source>
        <dbReference type="EMBL" id="ELP84195.1"/>
    </source>
</evidence>
<evidence type="ECO:0008006" key="3">
    <source>
        <dbReference type="Google" id="ProtNLM"/>
    </source>
</evidence>
<dbReference type="InterPro" id="IPR015315">
    <property type="entry name" value="DUF1963"/>
</dbReference>
<reference evidence="1 2" key="1">
    <citation type="submission" date="2012-10" db="EMBL/GenBank/DDBJ databases">
        <authorList>
            <person name="Zafar N."/>
            <person name="Inman J."/>
            <person name="Hall N."/>
            <person name="Lorenzi H."/>
            <person name="Caler E."/>
        </authorList>
    </citation>
    <scope>NUCLEOTIDE SEQUENCE [LARGE SCALE GENOMIC DNA]</scope>
    <source>
        <strain evidence="1 2">IP1</strain>
    </source>
</reference>
<dbReference type="GeneID" id="14883175"/>
<dbReference type="OrthoDB" id="24953at2759"/>
<keyword evidence="2" id="KW-1185">Reference proteome</keyword>
<gene>
    <name evidence="1" type="ORF">EIN_258690</name>
</gene>
<dbReference type="VEuPathDB" id="AmoebaDB:EIN_258690"/>
<dbReference type="PANTHER" id="PTHR36436">
    <property type="entry name" value="SLL5081 PROTEIN"/>
    <property type="match status" value="1"/>
</dbReference>
<dbReference type="Gene3D" id="2.30.320.10">
    <property type="entry name" value="YwqG-like"/>
    <property type="match status" value="1"/>
</dbReference>